<organism evidence="1 2">
    <name type="scientific">Neptunomonas japonica JAMM 1380</name>
    <dbReference type="NCBI Taxonomy" id="1441457"/>
    <lineage>
        <taxon>Bacteria</taxon>
        <taxon>Pseudomonadati</taxon>
        <taxon>Pseudomonadota</taxon>
        <taxon>Gammaproteobacteria</taxon>
        <taxon>Oceanospirillales</taxon>
        <taxon>Oceanospirillaceae</taxon>
        <taxon>Neptunomonas</taxon>
    </lineage>
</organism>
<evidence type="ECO:0008006" key="3">
    <source>
        <dbReference type="Google" id="ProtNLM"/>
    </source>
</evidence>
<name>A0A7R6PID1_9GAMM</name>
<sequence>MDKQALITYLREKPQAVEDFPFGPEVDVFKVKDKMFALVSNYQGRLSINLKSDPQDAIELRDVFNDVIPGYHMNKRHWNTVFVDGAVPEGEIQRQIDCSYALVVKGLVKMKKDALVLAYGESVVFKGLRCK</sequence>
<protein>
    <recommendedName>
        <fullName evidence="3">MmcQ-like protein</fullName>
    </recommendedName>
</protein>
<gene>
    <name evidence="1" type="ORF">NEJAP_1725</name>
</gene>
<accession>A0A7R6PID1</accession>
<dbReference type="Proteomes" id="UP000595332">
    <property type="component" value="Chromosome"/>
</dbReference>
<dbReference type="InterPro" id="IPR038056">
    <property type="entry name" value="YjbR-like_sf"/>
</dbReference>
<reference evidence="1 2" key="1">
    <citation type="journal article" date="2008" name="Int. J. Syst. Evol. Microbiol.">
        <title>Neptunomonas japonica sp. nov., an Osedax japonicus symbiont-like bacterium isolated from sediment adjacent to sperm whale carcasses off Kagoshima, Japan.</title>
        <authorList>
            <person name="Miyazaki M."/>
            <person name="Nogi Y."/>
            <person name="Fujiwara Y."/>
            <person name="Kawato M."/>
            <person name="Kubokawa K."/>
            <person name="Horikoshi K."/>
        </authorList>
    </citation>
    <scope>NUCLEOTIDE SEQUENCE [LARGE SCALE GENOMIC DNA]</scope>
    <source>
        <strain evidence="1 2">JAMM 1380</strain>
    </source>
</reference>
<dbReference type="KEGG" id="njp:NEJAP_1725"/>
<dbReference type="InterPro" id="IPR007351">
    <property type="entry name" value="YjbR"/>
</dbReference>
<dbReference type="RefSeq" id="WP_201350275.1">
    <property type="nucleotide sequence ID" value="NZ_AP014546.1"/>
</dbReference>
<evidence type="ECO:0000313" key="2">
    <source>
        <dbReference type="Proteomes" id="UP000595332"/>
    </source>
</evidence>
<keyword evidence="2" id="KW-1185">Reference proteome</keyword>
<dbReference type="SUPFAM" id="SSF142906">
    <property type="entry name" value="YjbR-like"/>
    <property type="match status" value="1"/>
</dbReference>
<proteinExistence type="predicted"/>
<dbReference type="PANTHER" id="PTHR35145:SF1">
    <property type="entry name" value="CYTOPLASMIC PROTEIN"/>
    <property type="match status" value="1"/>
</dbReference>
<dbReference type="PANTHER" id="PTHR35145">
    <property type="entry name" value="CYTOPLASMIC PROTEIN-RELATED"/>
    <property type="match status" value="1"/>
</dbReference>
<dbReference type="Pfam" id="PF04237">
    <property type="entry name" value="YjbR"/>
    <property type="match status" value="1"/>
</dbReference>
<dbReference type="AlphaFoldDB" id="A0A7R6PID1"/>
<dbReference type="EMBL" id="AP014546">
    <property type="protein sequence ID" value="BBB29676.1"/>
    <property type="molecule type" value="Genomic_DNA"/>
</dbReference>
<dbReference type="InterPro" id="IPR058532">
    <property type="entry name" value="YjbR/MT2646/Rv2570-like"/>
</dbReference>
<evidence type="ECO:0000313" key="1">
    <source>
        <dbReference type="EMBL" id="BBB29676.1"/>
    </source>
</evidence>
<dbReference type="Gene3D" id="3.90.1150.30">
    <property type="match status" value="1"/>
</dbReference>